<gene>
    <name evidence="1" type="ORF">BTUL_0032g00430</name>
</gene>
<dbReference type="EMBL" id="PQXH01000032">
    <property type="protein sequence ID" value="TGO16123.1"/>
    <property type="molecule type" value="Genomic_DNA"/>
</dbReference>
<proteinExistence type="predicted"/>
<accession>A0A4Z1F0A0</accession>
<dbReference type="AlphaFoldDB" id="A0A4Z1F0A0"/>
<keyword evidence="2" id="KW-1185">Reference proteome</keyword>
<protein>
    <submittedName>
        <fullName evidence="1">Uncharacterized protein</fullName>
    </submittedName>
</protein>
<evidence type="ECO:0000313" key="1">
    <source>
        <dbReference type="EMBL" id="TGO16123.1"/>
    </source>
</evidence>
<dbReference type="Proteomes" id="UP000297777">
    <property type="component" value="Unassembled WGS sequence"/>
</dbReference>
<name>A0A4Z1F0A0_9HELO</name>
<organism evidence="1 2">
    <name type="scientific">Botrytis tulipae</name>
    <dbReference type="NCBI Taxonomy" id="87230"/>
    <lineage>
        <taxon>Eukaryota</taxon>
        <taxon>Fungi</taxon>
        <taxon>Dikarya</taxon>
        <taxon>Ascomycota</taxon>
        <taxon>Pezizomycotina</taxon>
        <taxon>Leotiomycetes</taxon>
        <taxon>Helotiales</taxon>
        <taxon>Sclerotiniaceae</taxon>
        <taxon>Botrytis</taxon>
    </lineage>
</organism>
<comment type="caution">
    <text evidence="1">The sequence shown here is derived from an EMBL/GenBank/DDBJ whole genome shotgun (WGS) entry which is preliminary data.</text>
</comment>
<reference evidence="1 2" key="1">
    <citation type="submission" date="2017-12" db="EMBL/GenBank/DDBJ databases">
        <title>Comparative genomics of Botrytis spp.</title>
        <authorList>
            <person name="Valero-Jimenez C.A."/>
            <person name="Tapia P."/>
            <person name="Veloso J."/>
            <person name="Silva-Moreno E."/>
            <person name="Staats M."/>
            <person name="Valdes J.H."/>
            <person name="Van Kan J.A.L."/>
        </authorList>
    </citation>
    <scope>NUCLEOTIDE SEQUENCE [LARGE SCALE GENOMIC DNA]</scope>
    <source>
        <strain evidence="1 2">Bt9001</strain>
    </source>
</reference>
<evidence type="ECO:0000313" key="2">
    <source>
        <dbReference type="Proteomes" id="UP000297777"/>
    </source>
</evidence>
<sequence>MHVRNEDFTEHKSLKLKTESEDYRNVGYSAMQASGVPHAAGANLRTSWNRLRPFNYSDQRGAK</sequence>